<keyword evidence="2" id="KW-1185">Reference proteome</keyword>
<gene>
    <name evidence="1" type="ORF">L1987_65596</name>
</gene>
<accession>A0ACB9BUZ2</accession>
<evidence type="ECO:0000313" key="2">
    <source>
        <dbReference type="Proteomes" id="UP001056120"/>
    </source>
</evidence>
<dbReference type="Proteomes" id="UP001056120">
    <property type="component" value="Linkage Group LG22"/>
</dbReference>
<organism evidence="1 2">
    <name type="scientific">Smallanthus sonchifolius</name>
    <dbReference type="NCBI Taxonomy" id="185202"/>
    <lineage>
        <taxon>Eukaryota</taxon>
        <taxon>Viridiplantae</taxon>
        <taxon>Streptophyta</taxon>
        <taxon>Embryophyta</taxon>
        <taxon>Tracheophyta</taxon>
        <taxon>Spermatophyta</taxon>
        <taxon>Magnoliopsida</taxon>
        <taxon>eudicotyledons</taxon>
        <taxon>Gunneridae</taxon>
        <taxon>Pentapetalae</taxon>
        <taxon>asterids</taxon>
        <taxon>campanulids</taxon>
        <taxon>Asterales</taxon>
        <taxon>Asteraceae</taxon>
        <taxon>Asteroideae</taxon>
        <taxon>Heliantheae alliance</taxon>
        <taxon>Millerieae</taxon>
        <taxon>Smallanthus</taxon>
    </lineage>
</organism>
<proteinExistence type="predicted"/>
<dbReference type="EMBL" id="CM042039">
    <property type="protein sequence ID" value="KAI3725802.1"/>
    <property type="molecule type" value="Genomic_DNA"/>
</dbReference>
<name>A0ACB9BUZ2_9ASTR</name>
<reference evidence="1 2" key="2">
    <citation type="journal article" date="2022" name="Mol. Ecol. Resour.">
        <title>The genomes of chicory, endive, great burdock and yacon provide insights into Asteraceae paleo-polyploidization history and plant inulin production.</title>
        <authorList>
            <person name="Fan W."/>
            <person name="Wang S."/>
            <person name="Wang H."/>
            <person name="Wang A."/>
            <person name="Jiang F."/>
            <person name="Liu H."/>
            <person name="Zhao H."/>
            <person name="Xu D."/>
            <person name="Zhang Y."/>
        </authorList>
    </citation>
    <scope>NUCLEOTIDE SEQUENCE [LARGE SCALE GENOMIC DNA]</scope>
    <source>
        <strain evidence="2">cv. Yunnan</strain>
        <tissue evidence="1">Leaves</tissue>
    </source>
</reference>
<reference evidence="2" key="1">
    <citation type="journal article" date="2022" name="Mol. Ecol. Resour.">
        <title>The genomes of chicory, endive, great burdock and yacon provide insights into Asteraceae palaeo-polyploidization history and plant inulin production.</title>
        <authorList>
            <person name="Fan W."/>
            <person name="Wang S."/>
            <person name="Wang H."/>
            <person name="Wang A."/>
            <person name="Jiang F."/>
            <person name="Liu H."/>
            <person name="Zhao H."/>
            <person name="Xu D."/>
            <person name="Zhang Y."/>
        </authorList>
    </citation>
    <scope>NUCLEOTIDE SEQUENCE [LARGE SCALE GENOMIC DNA]</scope>
    <source>
        <strain evidence="2">cv. Yunnan</strain>
    </source>
</reference>
<comment type="caution">
    <text evidence="1">The sequence shown here is derived from an EMBL/GenBank/DDBJ whole genome shotgun (WGS) entry which is preliminary data.</text>
</comment>
<evidence type="ECO:0000313" key="1">
    <source>
        <dbReference type="EMBL" id="KAI3725802.1"/>
    </source>
</evidence>
<protein>
    <submittedName>
        <fullName evidence="1">Uncharacterized protein</fullName>
    </submittedName>
</protein>
<sequence>MGTATSSEEVLVCQTCGAEGFTNAFVHCVKCLGFVIHRYCLDVIPKTPDELVIWYCDDCNSPLPYHFTSPPKHDPSQSHKEDPPNSALVKTTHPKKKQKKKRKIGSLVSAGKDNECVSGPIKIKRCLVLGLASLEHKSNHQKCVETSSNSLSKEALVNSDSGANQITPQSAELDNFWPMKGIVKRKRDTIRVAVKTKKHKTEKSIEHSSCESSCTDVTLKNEEGIARTEEGLKCGPDHDKLVSSSSSVEKKVNERSKEINDSASASQSTYLENNIHHIHNQHARPVLDPVWRGSFNITEKDYDLFEGFVGHLSYKACLKVCKEVTTLPSMLSLEMDSKAHLWPPSFLETLPSDESIALYFFPGDTKNERRFEQLVNDMIDGDLAMKATSKNAELLIFTSKVLPQSYWRFNGSYYLWGVFRSKRDVPPVLEVLCAITGDLGVYLDQESEDSPTMMKLLSLLYETTSLTTYYCQECEC</sequence>